<dbReference type="GO" id="GO:0005737">
    <property type="term" value="C:cytoplasm"/>
    <property type="evidence" value="ECO:0007669"/>
    <property type="project" value="UniProtKB-SubCell"/>
</dbReference>
<keyword evidence="4" id="KW-0963">Cytoplasm</keyword>
<evidence type="ECO:0000256" key="2">
    <source>
        <dbReference type="ARBA" id="ARBA00004496"/>
    </source>
</evidence>
<name>A0A8H3DEP1_9AGAM</name>
<dbReference type="Gene3D" id="1.25.10.10">
    <property type="entry name" value="Leucine-rich Repeat Variant"/>
    <property type="match status" value="2"/>
</dbReference>
<keyword evidence="3" id="KW-0813">Transport</keyword>
<evidence type="ECO:0000256" key="4">
    <source>
        <dbReference type="ARBA" id="ARBA00022490"/>
    </source>
</evidence>
<evidence type="ECO:0000256" key="1">
    <source>
        <dbReference type="ARBA" id="ARBA00004123"/>
    </source>
</evidence>
<evidence type="ECO:0000313" key="11">
    <source>
        <dbReference type="Proteomes" id="UP000663850"/>
    </source>
</evidence>
<evidence type="ECO:0000256" key="7">
    <source>
        <dbReference type="ARBA" id="ARBA00023242"/>
    </source>
</evidence>
<sequence>MAAKQGCMAQRCIQSEGYAVGLGKDKAMLAMNHGQRIGMVFDGYTSGIQTTPVVGVRLEEYAGSWTPLEREVISNTKLISPAIDCTIRRAQMTGGPLDTGSKTWQMITPEEEEKLQADPNITSLVAQHHASWLNFASLFPSVHAPYSKECKRLVPKLEKQITPAISQQAAIRLQAFGEINTQLTNARRKALFKIRQSLKKEALKTRPQATAADRAAAREKMEKPSALFDEAKAMYQAEASSLDSTGDKLTGLSLTPAQATALELPESVRVELAKLPKATPDETTLNYDDDEEEIQMVSEPLPGKGIRPDEVPDFELQFLPIHNSTRTGPKPTEADPEAEENVPTTLGDKNQPDVYGINVDIMRMIYGRYLYGPIEQAKKRSAAMISDKHFRCLDCPKFHSRLEKLIQQLEKKKKDTSNPEFTFSTEITYNRHMRVQHCAWMNLELEMQQVDSDLLICPGCQAEFGTIAKAHKHCRTDCPKKDQFIVLFEDYRSIRPADNPIVVQERLDRRREQKWENKDVPITRAGLEIVRKLRDDLEAYPNAFDEWFASVPKAQTLGMTMAELQDEYHEIILLALQTVNESDEQEVFYTRGFKATAITELFMDSYDTLKRHREEHPSDYDESTDEEEAGIRAEEASIDPGLCSPTTISTSSLGKYLTVMESAVPQQIRAELGQILSNLVLGDNEIRRSAEKVLNDKWLANQPEILLLALAEFSRQSPDAHMRAFAAILLRRLIFRPPLHPVPSPHPHQALAASKTTIYDHLSEATRGNLESILLAALKEERDQSALKGVTETICELAVGSFERKRPFPELLNTASQLANSGDPMHRESAFRIFTNVPHLLWDQDPQQVVAVLEGALKSTDSVLVRHAALKACAVYLSSNDPGLISQTVGLMYPVLVALSEFAPADQTKALETLTSLASDYRTAGLFRPHIEALTRLMGPFLNEQRPNTVDATATPTLANPGLPHFVWPPTATPAADEEEALIERRYSALEFMVSLTETRPGIFRAPILPGPDGQGSVGGEILGGENSIQAAWVSTLVRACLKGMGEVIEEEGNATQVAWEECEDPSSAIDEDFGYPQVFEGTLDRAAVALGKALLPVAFRDIPTMLGSPEWGVRHAGLMAIAAVAEGTYQVLELEVGKVVELVVPMFADPHPRVRFAACQCIGQLCTDMQEIFQQKYTKEILSCLIPAMDAPEARVHCHAAKAIINFCCGVEADELAPYLDDIVNRLLRLLSSSPRRYVQEQALTTLAMVADASADKFQVVCIFNMLCYETKSTQYYPSIMPLLMQALRSPVTPETCVLHCKAMECAGLIGIAVGCETFQHDATELIKVLLQIQEQPTADDDNTPMYLQQTWSKICQALGDAFVPYLQYVMPPLFKSASVKPDINVVDDTDDVETREGFDVLDLDDGQHVEIRTSVLEEKSAAFDALLAHASTLGAKFGDYIRPTLELALPNLKASAPDYLGSTDVPFSFTFRRMFVKSAQCLERLIPTLVLSGNTTGVISPEELNAIFLQVTRAIQPEGDAGFLGSLCKCLADSLLVVGRQAIVPPLANEISVACKAQLAALASRREMRARRIKRGPEWEEDKEDMLLLQELEDVAFDEMGRLLGFLDPNHPLLIAIGSIKDMGI</sequence>
<keyword evidence="7" id="KW-0539">Nucleus</keyword>
<comment type="caution">
    <text evidence="10">The sequence shown here is derived from an EMBL/GenBank/DDBJ whole genome shotgun (WGS) entry which is preliminary data.</text>
</comment>
<dbReference type="PANTHER" id="PTHR10527">
    <property type="entry name" value="IMPORTIN BETA"/>
    <property type="match status" value="1"/>
</dbReference>
<reference evidence="10" key="1">
    <citation type="submission" date="2021-01" db="EMBL/GenBank/DDBJ databases">
        <authorList>
            <person name="Kaushik A."/>
        </authorList>
    </citation>
    <scope>NUCLEOTIDE SEQUENCE</scope>
    <source>
        <strain evidence="10">Type strain: AG8-Rh-89/</strain>
    </source>
</reference>
<comment type="subcellular location">
    <subcellularLocation>
        <location evidence="2">Cytoplasm</location>
    </subcellularLocation>
    <subcellularLocation>
        <location evidence="1">Nucleus</location>
    </subcellularLocation>
</comment>
<dbReference type="InterPro" id="IPR040122">
    <property type="entry name" value="Importin_beta"/>
</dbReference>
<dbReference type="Pfam" id="PF13513">
    <property type="entry name" value="HEAT_EZ"/>
    <property type="match status" value="1"/>
</dbReference>
<proteinExistence type="predicted"/>
<evidence type="ECO:0000256" key="8">
    <source>
        <dbReference type="SAM" id="MobiDB-lite"/>
    </source>
</evidence>
<evidence type="ECO:0000313" key="10">
    <source>
        <dbReference type="EMBL" id="CAE6523042.1"/>
    </source>
</evidence>
<dbReference type="InterPro" id="IPR011989">
    <property type="entry name" value="ARM-like"/>
</dbReference>
<dbReference type="InterPro" id="IPR016024">
    <property type="entry name" value="ARM-type_fold"/>
</dbReference>
<gene>
    <name evidence="10" type="ORF">RDB_LOCUS120767</name>
</gene>
<keyword evidence="6" id="KW-0653">Protein transport</keyword>
<evidence type="ECO:0000259" key="9">
    <source>
        <dbReference type="Pfam" id="PF25780"/>
    </source>
</evidence>
<dbReference type="Pfam" id="PF25780">
    <property type="entry name" value="TPR_IPO5"/>
    <property type="match status" value="1"/>
</dbReference>
<dbReference type="Proteomes" id="UP000663850">
    <property type="component" value="Unassembled WGS sequence"/>
</dbReference>
<dbReference type="SUPFAM" id="SSF48371">
    <property type="entry name" value="ARM repeat"/>
    <property type="match status" value="1"/>
</dbReference>
<organism evidence="10 11">
    <name type="scientific">Rhizoctonia solani</name>
    <dbReference type="NCBI Taxonomy" id="456999"/>
    <lineage>
        <taxon>Eukaryota</taxon>
        <taxon>Fungi</taxon>
        <taxon>Dikarya</taxon>
        <taxon>Basidiomycota</taxon>
        <taxon>Agaricomycotina</taxon>
        <taxon>Agaricomycetes</taxon>
        <taxon>Cantharellales</taxon>
        <taxon>Ceratobasidiaceae</taxon>
        <taxon>Rhizoctonia</taxon>
    </lineage>
</organism>
<keyword evidence="5" id="KW-0677">Repeat</keyword>
<evidence type="ECO:0000256" key="3">
    <source>
        <dbReference type="ARBA" id="ARBA00022448"/>
    </source>
</evidence>
<evidence type="ECO:0000256" key="5">
    <source>
        <dbReference type="ARBA" id="ARBA00022737"/>
    </source>
</evidence>
<feature type="region of interest" description="Disordered" evidence="8">
    <location>
        <begin position="322"/>
        <end position="349"/>
    </location>
</feature>
<accession>A0A8H3DEP1</accession>
<dbReference type="EMBL" id="CAJMWZ010006497">
    <property type="protein sequence ID" value="CAE6523042.1"/>
    <property type="molecule type" value="Genomic_DNA"/>
</dbReference>
<evidence type="ECO:0000256" key="6">
    <source>
        <dbReference type="ARBA" id="ARBA00022927"/>
    </source>
</evidence>
<dbReference type="GO" id="GO:0006606">
    <property type="term" value="P:protein import into nucleus"/>
    <property type="evidence" value="ECO:0007669"/>
    <property type="project" value="InterPro"/>
</dbReference>
<feature type="domain" description="IPO4/5-like TPR repeats" evidence="9">
    <location>
        <begin position="785"/>
        <end position="935"/>
    </location>
</feature>
<protein>
    <recommendedName>
        <fullName evidence="9">IPO4/5-like TPR repeats domain-containing protein</fullName>
    </recommendedName>
</protein>
<dbReference type="InterPro" id="IPR057672">
    <property type="entry name" value="TPR_IPO4/5"/>
</dbReference>